<name>A0A401HQ31_9EURY</name>
<accession>A0A401HQ31</accession>
<evidence type="ECO:0000313" key="3">
    <source>
        <dbReference type="Proteomes" id="UP000290527"/>
    </source>
</evidence>
<evidence type="ECO:0008006" key="4">
    <source>
        <dbReference type="Google" id="ProtNLM"/>
    </source>
</evidence>
<proteinExistence type="predicted"/>
<keyword evidence="1" id="KW-1133">Transmembrane helix</keyword>
<feature type="transmembrane region" description="Helical" evidence="1">
    <location>
        <begin position="12"/>
        <end position="36"/>
    </location>
</feature>
<keyword evidence="3" id="KW-1185">Reference proteome</keyword>
<evidence type="ECO:0000313" key="2">
    <source>
        <dbReference type="EMBL" id="GBF36387.1"/>
    </source>
</evidence>
<gene>
    <name evidence="2" type="ORF">MHHB_P0617</name>
</gene>
<organism evidence="2 3">
    <name type="scientific">Methanofervidicoccus abyssi</name>
    <dbReference type="NCBI Taxonomy" id="2082189"/>
    <lineage>
        <taxon>Archaea</taxon>
        <taxon>Methanobacteriati</taxon>
        <taxon>Methanobacteriota</taxon>
        <taxon>Methanomada group</taxon>
        <taxon>Methanococci</taxon>
        <taxon>Methanococcales</taxon>
        <taxon>Methanofervidicoccus</taxon>
    </lineage>
</organism>
<protein>
    <recommendedName>
        <fullName evidence="4">Class III signal peptide</fullName>
    </recommendedName>
</protein>
<comment type="caution">
    <text evidence="2">The sequence shown here is derived from an EMBL/GenBank/DDBJ whole genome shotgun (WGS) entry which is preliminary data.</text>
</comment>
<dbReference type="EMBL" id="BFAX01000003">
    <property type="protein sequence ID" value="GBF36387.1"/>
    <property type="molecule type" value="Genomic_DNA"/>
</dbReference>
<dbReference type="Pfam" id="PF04021">
    <property type="entry name" value="Class_IIIsignal"/>
    <property type="match status" value="1"/>
</dbReference>
<dbReference type="RefSeq" id="WP_229701913.1">
    <property type="nucleotide sequence ID" value="NZ_BFAX01000003.1"/>
</dbReference>
<dbReference type="AlphaFoldDB" id="A0A401HQ31"/>
<dbReference type="InterPro" id="IPR007166">
    <property type="entry name" value="Class3_signal_pept_motif"/>
</dbReference>
<keyword evidence="1" id="KW-0812">Transmembrane</keyword>
<evidence type="ECO:0000256" key="1">
    <source>
        <dbReference type="SAM" id="Phobius"/>
    </source>
</evidence>
<reference evidence="2 3" key="1">
    <citation type="journal article" date="2019" name="Int. J. Syst. Evol. Microbiol.">
        <title>Methanofervidicoccus abyssi gen. nov., sp. nov., a hydrogenotrophic methanogen, isolated from a hydrothermal vent chimney in the Mid-Cayman Spreading Center, the Caribbean Sea.</title>
        <authorList>
            <person name="Sakai S."/>
            <person name="Takaki Y."/>
            <person name="Miyazaki M."/>
            <person name="Ogawara M."/>
            <person name="Yanagawa K."/>
            <person name="Miyazaki J."/>
            <person name="Takai K."/>
        </authorList>
    </citation>
    <scope>NUCLEOTIDE SEQUENCE [LARGE SCALE GENOMIC DNA]</scope>
    <source>
        <strain evidence="2 3">HHB</strain>
    </source>
</reference>
<dbReference type="Proteomes" id="UP000290527">
    <property type="component" value="Unassembled WGS sequence"/>
</dbReference>
<sequence length="74" mass="7766">MILKKLLSKRAQISIEIGMLIAAAVAVATIAVYLYVSNVENAAEDAGDRATAVTGNLSNIAENYTERISNILGG</sequence>
<keyword evidence="1" id="KW-0472">Membrane</keyword>